<dbReference type="InterPro" id="IPR050090">
    <property type="entry name" value="Tyrosine_recombinase_XerCD"/>
</dbReference>
<dbReference type="PROSITE" id="PS51900">
    <property type="entry name" value="CB"/>
    <property type="match status" value="1"/>
</dbReference>
<dbReference type="OrthoDB" id="283809at2"/>
<evidence type="ECO:0000256" key="5">
    <source>
        <dbReference type="ARBA" id="ARBA00022908"/>
    </source>
</evidence>
<dbReference type="InterPro" id="IPR011010">
    <property type="entry name" value="DNA_brk_join_enz"/>
</dbReference>
<feature type="domain" description="Tyr recombinase" evidence="10">
    <location>
        <begin position="138"/>
        <end position="321"/>
    </location>
</feature>
<protein>
    <submittedName>
        <fullName evidence="12">Site-specific recombinase XerD</fullName>
    </submittedName>
</protein>
<organism evidence="12 13">
    <name type="scientific">Anaerosporobacter mobilis DSM 15930</name>
    <dbReference type="NCBI Taxonomy" id="1120996"/>
    <lineage>
        <taxon>Bacteria</taxon>
        <taxon>Bacillati</taxon>
        <taxon>Bacillota</taxon>
        <taxon>Clostridia</taxon>
        <taxon>Lachnospirales</taxon>
        <taxon>Lachnospiraceae</taxon>
        <taxon>Anaerosporobacter</taxon>
    </lineage>
</organism>
<evidence type="ECO:0000313" key="13">
    <source>
        <dbReference type="Proteomes" id="UP000184038"/>
    </source>
</evidence>
<dbReference type="GO" id="GO:0007059">
    <property type="term" value="P:chromosome segregation"/>
    <property type="evidence" value="ECO:0007669"/>
    <property type="project" value="UniProtKB-KW"/>
</dbReference>
<reference evidence="12 13" key="1">
    <citation type="submission" date="2016-11" db="EMBL/GenBank/DDBJ databases">
        <authorList>
            <person name="Jaros S."/>
            <person name="Januszkiewicz K."/>
            <person name="Wedrychowicz H."/>
        </authorList>
    </citation>
    <scope>NUCLEOTIDE SEQUENCE [LARGE SCALE GENOMIC DNA]</scope>
    <source>
        <strain evidence="12 13">DSM 15930</strain>
    </source>
</reference>
<sequence length="334" mass="38519">MIYDIFNTKQDNLPTSAQNFLLYLGTIRGKSSNTIEGYKSDLTIFFRFLLLYKQKVPGNTPFEAIDIRDIDYTFIDSIQLNDLYAFLLFVKKYRDNGAYARARKVATLKSYYNYLYAKEKVLSHNPALELESPKIQKRQPVHLSLEQSLNLLESLDSRKKNYTRDYCILTLFLNCGLRLSELCSIQISKISGDILTIIGKGNKERTVYLNDACLEALEEYLKVRLEIETDSQYRDILFLSTHKTPIRHRTVEIMVKKCIVQSGVADAQKYTPHKLRHTAATIMYQNGVDIRKLQTILGHESISTTEIYTHIDDNTLREAVKSNPLGKARSKYTV</sequence>
<dbReference type="PANTHER" id="PTHR30349:SF77">
    <property type="entry name" value="TYROSINE RECOMBINASE XERC"/>
    <property type="match status" value="1"/>
</dbReference>
<dbReference type="Proteomes" id="UP000184038">
    <property type="component" value="Unassembled WGS sequence"/>
</dbReference>
<dbReference type="PANTHER" id="PTHR30349">
    <property type="entry name" value="PHAGE INTEGRASE-RELATED"/>
    <property type="match status" value="1"/>
</dbReference>
<dbReference type="AlphaFoldDB" id="A0A1M7GP84"/>
<gene>
    <name evidence="12" type="ORF">SAMN02746066_01041</name>
</gene>
<evidence type="ECO:0000256" key="1">
    <source>
        <dbReference type="ARBA" id="ARBA00004496"/>
    </source>
</evidence>
<keyword evidence="6 9" id="KW-0238">DNA-binding</keyword>
<keyword evidence="8" id="KW-0131">Cell cycle</keyword>
<dbReference type="Gene3D" id="1.10.150.130">
    <property type="match status" value="1"/>
</dbReference>
<keyword evidence="13" id="KW-1185">Reference proteome</keyword>
<evidence type="ECO:0000256" key="6">
    <source>
        <dbReference type="ARBA" id="ARBA00023125"/>
    </source>
</evidence>
<evidence type="ECO:0000256" key="4">
    <source>
        <dbReference type="ARBA" id="ARBA00022829"/>
    </source>
</evidence>
<dbReference type="InterPro" id="IPR013762">
    <property type="entry name" value="Integrase-like_cat_sf"/>
</dbReference>
<dbReference type="GO" id="GO:0006310">
    <property type="term" value="P:DNA recombination"/>
    <property type="evidence" value="ECO:0007669"/>
    <property type="project" value="UniProtKB-KW"/>
</dbReference>
<dbReference type="SUPFAM" id="SSF56349">
    <property type="entry name" value="DNA breaking-rejoining enzymes"/>
    <property type="match status" value="1"/>
</dbReference>
<dbReference type="Pfam" id="PF00589">
    <property type="entry name" value="Phage_integrase"/>
    <property type="match status" value="1"/>
</dbReference>
<proteinExistence type="predicted"/>
<keyword evidence="7" id="KW-0233">DNA recombination</keyword>
<evidence type="ECO:0000259" key="11">
    <source>
        <dbReference type="PROSITE" id="PS51900"/>
    </source>
</evidence>
<dbReference type="GO" id="GO:0015074">
    <property type="term" value="P:DNA integration"/>
    <property type="evidence" value="ECO:0007669"/>
    <property type="project" value="UniProtKB-KW"/>
</dbReference>
<dbReference type="InterPro" id="IPR002104">
    <property type="entry name" value="Integrase_catalytic"/>
</dbReference>
<evidence type="ECO:0000256" key="8">
    <source>
        <dbReference type="ARBA" id="ARBA00023306"/>
    </source>
</evidence>
<evidence type="ECO:0000259" key="10">
    <source>
        <dbReference type="PROSITE" id="PS51898"/>
    </source>
</evidence>
<dbReference type="PROSITE" id="PS51898">
    <property type="entry name" value="TYR_RECOMBINASE"/>
    <property type="match status" value="1"/>
</dbReference>
<name>A0A1M7GP84_9FIRM</name>
<keyword evidence="4" id="KW-0159">Chromosome partition</keyword>
<dbReference type="EMBL" id="FRCP01000007">
    <property type="protein sequence ID" value="SHM18214.1"/>
    <property type="molecule type" value="Genomic_DNA"/>
</dbReference>
<evidence type="ECO:0000313" key="12">
    <source>
        <dbReference type="EMBL" id="SHM18214.1"/>
    </source>
</evidence>
<evidence type="ECO:0000256" key="2">
    <source>
        <dbReference type="ARBA" id="ARBA00022490"/>
    </source>
</evidence>
<keyword evidence="5" id="KW-0229">DNA integration</keyword>
<dbReference type="InterPro" id="IPR044068">
    <property type="entry name" value="CB"/>
</dbReference>
<accession>A0A1M7GP84</accession>
<dbReference type="GO" id="GO:0003677">
    <property type="term" value="F:DNA binding"/>
    <property type="evidence" value="ECO:0007669"/>
    <property type="project" value="UniProtKB-UniRule"/>
</dbReference>
<dbReference type="GO" id="GO:0005737">
    <property type="term" value="C:cytoplasm"/>
    <property type="evidence" value="ECO:0007669"/>
    <property type="project" value="UniProtKB-SubCell"/>
</dbReference>
<comment type="subcellular location">
    <subcellularLocation>
        <location evidence="1">Cytoplasm</location>
    </subcellularLocation>
</comment>
<evidence type="ECO:0000256" key="3">
    <source>
        <dbReference type="ARBA" id="ARBA00022618"/>
    </source>
</evidence>
<dbReference type="GO" id="GO:0051301">
    <property type="term" value="P:cell division"/>
    <property type="evidence" value="ECO:0007669"/>
    <property type="project" value="UniProtKB-KW"/>
</dbReference>
<evidence type="ECO:0000256" key="9">
    <source>
        <dbReference type="PROSITE-ProRule" id="PRU01248"/>
    </source>
</evidence>
<feature type="domain" description="Core-binding (CB)" evidence="11">
    <location>
        <begin position="11"/>
        <end position="116"/>
    </location>
</feature>
<evidence type="ECO:0000256" key="7">
    <source>
        <dbReference type="ARBA" id="ARBA00023172"/>
    </source>
</evidence>
<keyword evidence="3" id="KW-0132">Cell division</keyword>
<dbReference type="STRING" id="1120996.SAMN02746066_01041"/>
<keyword evidence="2" id="KW-0963">Cytoplasm</keyword>
<dbReference type="RefSeq" id="WP_073284056.1">
    <property type="nucleotide sequence ID" value="NZ_FRCP01000007.1"/>
</dbReference>
<dbReference type="InterPro" id="IPR010998">
    <property type="entry name" value="Integrase_recombinase_N"/>
</dbReference>
<dbReference type="Gene3D" id="1.10.443.10">
    <property type="entry name" value="Intergrase catalytic core"/>
    <property type="match status" value="1"/>
</dbReference>